<organism evidence="7">
    <name type="scientific">hydrothermal vent metagenome</name>
    <dbReference type="NCBI Taxonomy" id="652676"/>
    <lineage>
        <taxon>unclassified sequences</taxon>
        <taxon>metagenomes</taxon>
        <taxon>ecological metagenomes</taxon>
    </lineage>
</organism>
<evidence type="ECO:0000256" key="4">
    <source>
        <dbReference type="ARBA" id="ARBA00049026"/>
    </source>
</evidence>
<dbReference type="Pfam" id="PF21478">
    <property type="entry name" value="GcvP2_C"/>
    <property type="match status" value="1"/>
</dbReference>
<name>A0A3B0QTV1_9ZZZZ</name>
<feature type="domain" description="Glycine dehydrogenase C-terminal" evidence="6">
    <location>
        <begin position="357"/>
        <end position="458"/>
    </location>
</feature>
<dbReference type="GO" id="GO:0004375">
    <property type="term" value="F:glycine dehydrogenase (decarboxylating) activity"/>
    <property type="evidence" value="ECO:0007669"/>
    <property type="project" value="UniProtKB-EC"/>
</dbReference>
<evidence type="ECO:0000256" key="3">
    <source>
        <dbReference type="ARBA" id="ARBA00023002"/>
    </source>
</evidence>
<dbReference type="HAMAP" id="MF_00713">
    <property type="entry name" value="GcvPB"/>
    <property type="match status" value="1"/>
</dbReference>
<evidence type="ECO:0000256" key="2">
    <source>
        <dbReference type="ARBA" id="ARBA00022898"/>
    </source>
</evidence>
<keyword evidence="2" id="KW-0663">Pyridoxal phosphate</keyword>
<dbReference type="GO" id="GO:0005829">
    <property type="term" value="C:cytosol"/>
    <property type="evidence" value="ECO:0007669"/>
    <property type="project" value="TreeGrafter"/>
</dbReference>
<dbReference type="FunFam" id="3.40.640.10:FF:000224">
    <property type="entry name" value="Probable glycine dehydrogenase (decarboxylating) subunit 2"/>
    <property type="match status" value="1"/>
</dbReference>
<dbReference type="NCBIfam" id="NF003346">
    <property type="entry name" value="PRK04366.1"/>
    <property type="match status" value="1"/>
</dbReference>
<feature type="domain" description="Aminotransferase class V" evidence="5">
    <location>
        <begin position="162"/>
        <end position="284"/>
    </location>
</feature>
<dbReference type="Gene3D" id="3.90.1150.10">
    <property type="entry name" value="Aspartate Aminotransferase, domain 1"/>
    <property type="match status" value="1"/>
</dbReference>
<evidence type="ECO:0000313" key="7">
    <source>
        <dbReference type="EMBL" id="VAV83662.1"/>
    </source>
</evidence>
<evidence type="ECO:0000256" key="1">
    <source>
        <dbReference type="ARBA" id="ARBA00012134"/>
    </source>
</evidence>
<proteinExistence type="inferred from homology"/>
<keyword evidence="3 7" id="KW-0560">Oxidoreductase</keyword>
<dbReference type="EMBL" id="UOEA01000045">
    <property type="protein sequence ID" value="VAV83662.1"/>
    <property type="molecule type" value="Genomic_DNA"/>
</dbReference>
<dbReference type="InterPro" id="IPR015424">
    <property type="entry name" value="PyrdxlP-dep_Trfase"/>
</dbReference>
<protein>
    <recommendedName>
        <fullName evidence="1">glycine dehydrogenase (aminomethyl-transferring)</fullName>
        <ecNumber evidence="1">1.4.4.2</ecNumber>
    </recommendedName>
</protein>
<comment type="catalytic activity">
    <reaction evidence="4">
        <text>N(6)-[(R)-lipoyl]-L-lysyl-[glycine-cleavage complex H protein] + glycine + H(+) = N(6)-[(R)-S(8)-aminomethyldihydrolipoyl]-L-lysyl-[glycine-cleavage complex H protein] + CO2</text>
        <dbReference type="Rhea" id="RHEA:24304"/>
        <dbReference type="Rhea" id="RHEA-COMP:10494"/>
        <dbReference type="Rhea" id="RHEA-COMP:10495"/>
        <dbReference type="ChEBI" id="CHEBI:15378"/>
        <dbReference type="ChEBI" id="CHEBI:16526"/>
        <dbReference type="ChEBI" id="CHEBI:57305"/>
        <dbReference type="ChEBI" id="CHEBI:83099"/>
        <dbReference type="ChEBI" id="CHEBI:83143"/>
        <dbReference type="EC" id="1.4.4.2"/>
    </reaction>
</comment>
<dbReference type="AlphaFoldDB" id="A0A3B0QTV1"/>
<dbReference type="InterPro" id="IPR020581">
    <property type="entry name" value="GDC_P"/>
</dbReference>
<dbReference type="InterPro" id="IPR015422">
    <property type="entry name" value="PyrdxlP-dep_Trfase_small"/>
</dbReference>
<dbReference type="GO" id="GO:0005960">
    <property type="term" value="C:glycine cleavage complex"/>
    <property type="evidence" value="ECO:0007669"/>
    <property type="project" value="TreeGrafter"/>
</dbReference>
<dbReference type="SUPFAM" id="SSF53383">
    <property type="entry name" value="PLP-dependent transferases"/>
    <property type="match status" value="1"/>
</dbReference>
<dbReference type="GO" id="GO:0019464">
    <property type="term" value="P:glycine decarboxylation via glycine cleavage system"/>
    <property type="evidence" value="ECO:0007669"/>
    <property type="project" value="InterPro"/>
</dbReference>
<dbReference type="InterPro" id="IPR023012">
    <property type="entry name" value="GcvPB"/>
</dbReference>
<dbReference type="GO" id="GO:0016594">
    <property type="term" value="F:glycine binding"/>
    <property type="evidence" value="ECO:0007669"/>
    <property type="project" value="TreeGrafter"/>
</dbReference>
<gene>
    <name evidence="7" type="ORF">MNBD_DELTA01-940</name>
</gene>
<dbReference type="InterPro" id="IPR049316">
    <property type="entry name" value="GDC-P_C"/>
</dbReference>
<dbReference type="GO" id="GO:0030170">
    <property type="term" value="F:pyridoxal phosphate binding"/>
    <property type="evidence" value="ECO:0007669"/>
    <property type="project" value="TreeGrafter"/>
</dbReference>
<evidence type="ECO:0000259" key="6">
    <source>
        <dbReference type="Pfam" id="PF21478"/>
    </source>
</evidence>
<dbReference type="Pfam" id="PF00266">
    <property type="entry name" value="Aminotran_5"/>
    <property type="match status" value="1"/>
</dbReference>
<accession>A0A3B0QTV1</accession>
<reference evidence="7" key="1">
    <citation type="submission" date="2018-06" db="EMBL/GenBank/DDBJ databases">
        <authorList>
            <person name="Zhirakovskaya E."/>
        </authorList>
    </citation>
    <scope>NUCLEOTIDE SEQUENCE</scope>
</reference>
<dbReference type="CDD" id="cd00613">
    <property type="entry name" value="GDC-P"/>
    <property type="match status" value="1"/>
</dbReference>
<evidence type="ECO:0000259" key="5">
    <source>
        <dbReference type="Pfam" id="PF00266"/>
    </source>
</evidence>
<dbReference type="Gene3D" id="3.40.640.10">
    <property type="entry name" value="Type I PLP-dependent aspartate aminotransferase-like (Major domain)"/>
    <property type="match status" value="1"/>
</dbReference>
<dbReference type="InterPro" id="IPR015421">
    <property type="entry name" value="PyrdxlP-dep_Trfase_major"/>
</dbReference>
<dbReference type="InterPro" id="IPR000192">
    <property type="entry name" value="Aminotrans_V_dom"/>
</dbReference>
<dbReference type="PANTHER" id="PTHR11773">
    <property type="entry name" value="GLYCINE DEHYDROGENASE, DECARBOXYLATING"/>
    <property type="match status" value="1"/>
</dbReference>
<sequence length="490" mass="53894">MEKNIKIENPAEPLIFERSSAGRVGVEPPSFDVPDIDDASLPEGLLRSDIEGFPEIGEPETVRHFTRLSQLNFGVDTGFYPLGSCTMKYNPKINETTAAIPGFAGLHPYQDESLSQGALELISELEEYLVEITGMDAVTLQPAAGAQGELCGMLMIADYFKGKGENRKKVLIPDTAHGTNPATCHLAGFEVVRVQTGPEGVITPGCIEGLMDDGVAALMLTNPNTLGLFEENIKEIADIIHAKGGIVYCDGANLNAVMGLMKLGDMGIDVVQLNLHKTFSTPHGGGGPGSGPLAVKKILEPYLPVPRVVKEGDTYSLDYNKEKSIGRLKAFYGHFSVMVRAYTYIRRMGPEGLRSVSELAILNANYIKERLREDFHLPYDRTCMHECVLSDKFQNEHDVTTLDMAKRLIDYGYHPPTIYFPLIVHGAMMIEPTETEDLLTIDSFIDAMKSIAKEARETPQLVKGAPYSTKTSRVDETRAARTPVLRWRAQ</sequence>
<dbReference type="EC" id="1.4.4.2" evidence="1"/>
<dbReference type="Gene3D" id="6.20.440.10">
    <property type="match status" value="1"/>
</dbReference>
<dbReference type="FunFam" id="3.90.1150.10:FF:000014">
    <property type="entry name" value="Probable glycine dehydrogenase (decarboxylating) subunit 2"/>
    <property type="match status" value="1"/>
</dbReference>
<dbReference type="PANTHER" id="PTHR11773:SF1">
    <property type="entry name" value="GLYCINE DEHYDROGENASE (DECARBOXYLATING), MITOCHONDRIAL"/>
    <property type="match status" value="1"/>
</dbReference>